<dbReference type="InterPro" id="IPR039558">
    <property type="entry name" value="TPA1/OFD1_N"/>
</dbReference>
<dbReference type="Pfam" id="PF13661">
    <property type="entry name" value="2OG-FeII_Oxy_4"/>
    <property type="match status" value="1"/>
</dbReference>
<reference evidence="15" key="1">
    <citation type="submission" date="2021-03" db="EMBL/GenBank/DDBJ databases">
        <title>Comparative genomics and phylogenomic investigation of the class Geoglossomycetes provide insights into ecological specialization and systematics.</title>
        <authorList>
            <person name="Melie T."/>
            <person name="Pirro S."/>
            <person name="Miller A.N."/>
            <person name="Quandt A."/>
        </authorList>
    </citation>
    <scope>NUCLEOTIDE SEQUENCE</scope>
    <source>
        <strain evidence="15">GBOQ0MN5Z8</strain>
    </source>
</reference>
<evidence type="ECO:0000256" key="5">
    <source>
        <dbReference type="ARBA" id="ARBA00022896"/>
    </source>
</evidence>
<dbReference type="InterPro" id="IPR006620">
    <property type="entry name" value="Pro_4_hyd_alph"/>
</dbReference>
<organism evidence="15 16">
    <name type="scientific">Glutinoglossum americanum</name>
    <dbReference type="NCBI Taxonomy" id="1670608"/>
    <lineage>
        <taxon>Eukaryota</taxon>
        <taxon>Fungi</taxon>
        <taxon>Dikarya</taxon>
        <taxon>Ascomycota</taxon>
        <taxon>Pezizomycotina</taxon>
        <taxon>Geoglossomycetes</taxon>
        <taxon>Geoglossales</taxon>
        <taxon>Geoglossaceae</taxon>
        <taxon>Glutinoglossum</taxon>
    </lineage>
</organism>
<comment type="cofactor">
    <cofactor evidence="1">
        <name>L-ascorbate</name>
        <dbReference type="ChEBI" id="CHEBI:38290"/>
    </cofactor>
</comment>
<evidence type="ECO:0000313" key="16">
    <source>
        <dbReference type="Proteomes" id="UP000698800"/>
    </source>
</evidence>
<dbReference type="InterPro" id="IPR043044">
    <property type="entry name" value="TPA1/Ofd1_C"/>
</dbReference>
<dbReference type="InterPro" id="IPR005123">
    <property type="entry name" value="Oxoglu/Fe-dep_dioxygenase_dom"/>
</dbReference>
<dbReference type="Proteomes" id="UP000698800">
    <property type="component" value="Unassembled WGS sequence"/>
</dbReference>
<name>A0A9P8IB54_9PEZI</name>
<protein>
    <recommendedName>
        <fullName evidence="12">uS12 prolyl 3,4-dihydroxylase</fullName>
    </recommendedName>
</protein>
<keyword evidence="9" id="KW-0539">Nucleus</keyword>
<dbReference type="Gene3D" id="2.60.120.620">
    <property type="entry name" value="q2cbj1_9rhob like domain"/>
    <property type="match status" value="1"/>
</dbReference>
<dbReference type="GO" id="GO:0005634">
    <property type="term" value="C:nucleus"/>
    <property type="evidence" value="ECO:0007669"/>
    <property type="project" value="UniProtKB-SubCell"/>
</dbReference>
<evidence type="ECO:0000313" key="15">
    <source>
        <dbReference type="EMBL" id="KAH0538870.1"/>
    </source>
</evidence>
<feature type="compositionally biased region" description="Acidic residues" evidence="13">
    <location>
        <begin position="543"/>
        <end position="554"/>
    </location>
</feature>
<dbReference type="GO" id="GO:0006449">
    <property type="term" value="P:regulation of translational termination"/>
    <property type="evidence" value="ECO:0007669"/>
    <property type="project" value="TreeGrafter"/>
</dbReference>
<dbReference type="GO" id="GO:0005506">
    <property type="term" value="F:iron ion binding"/>
    <property type="evidence" value="ECO:0007669"/>
    <property type="project" value="InterPro"/>
</dbReference>
<evidence type="ECO:0000256" key="4">
    <source>
        <dbReference type="ARBA" id="ARBA00022723"/>
    </source>
</evidence>
<sequence length="694" mass="77481">MKRKIDEVEGLGPTLMTKKRATSNDPVTENFREGFFDSHVLESYQKEYANSRPYKHAVIRNLISDGLLRSVRTEIRENLHFSPKETDIYKIHQSGDLANLDGLDDSSLSRIPSLLKLRDALYSVKFREELTKITGSGPLSGRRTDMAINVYTPGSYLLCHDDVIGSRRVSYILYLTDPDKPWKAEWGGALRLYDTTCVEDDGQVTRIPDPEPTLSIPPSFNQLSFFAVQPGQSFHDVEEVYACESGAVGEEQKGGDGERVRMAISGWFHIPQEGEEGYIEGLEEELAEKSSLVQLQGKDDRFDLPQPQVHHYAGAVRDKSDLSSKDKEAATHLEDEDLTEAELDLLIKYIAPTYLTPDTLEEMCGVFTDESSLKIEGFLSPKFSARLKAYVEKEDQLKPLPKDASAIELNTDWRVARPPHKHRFLYQQATEGEARTDKTPLRELYEDLFPSNAFRKWLSIATSLTLNSYNVLARRFRRGKDYCLATGYGEGGARIELTLGITPIGGWGEDEETDEGVVANGKDVKESKVEKPDVGGYEIYYAEDDEEEEEDDGNGEGAAGKGEKQRRKKTKSDPAIYKSSPADEDETNVLFSSPATWNSLSIVLRDQGVLRFVKYVSHRAPGDRWDVTGEWVVAEEEEECGDGGSDCCGHGNHGSHGVNGPDEEDGESGDEVGEESAGSDGVEEEEEEEYDESD</sequence>
<gene>
    <name evidence="15" type="ORF">FGG08_004587</name>
</gene>
<keyword evidence="6" id="KW-0223">Dioxygenase</keyword>
<feature type="region of interest" description="Disordered" evidence="13">
    <location>
        <begin position="636"/>
        <end position="694"/>
    </location>
</feature>
<keyword evidence="5" id="KW-0847">Vitamin C</keyword>
<keyword evidence="16" id="KW-1185">Reference proteome</keyword>
<feature type="compositionally biased region" description="Acidic residues" evidence="13">
    <location>
        <begin position="661"/>
        <end position="674"/>
    </location>
</feature>
<keyword evidence="7" id="KW-0560">Oxidoreductase</keyword>
<evidence type="ECO:0000256" key="9">
    <source>
        <dbReference type="ARBA" id="ARBA00023242"/>
    </source>
</evidence>
<dbReference type="GO" id="GO:0005737">
    <property type="term" value="C:cytoplasm"/>
    <property type="evidence" value="ECO:0007669"/>
    <property type="project" value="TreeGrafter"/>
</dbReference>
<dbReference type="SMART" id="SM00702">
    <property type="entry name" value="P4Hc"/>
    <property type="match status" value="1"/>
</dbReference>
<dbReference type="GO" id="GO:0031418">
    <property type="term" value="F:L-ascorbic acid binding"/>
    <property type="evidence" value="ECO:0007669"/>
    <property type="project" value="UniProtKB-KW"/>
</dbReference>
<evidence type="ECO:0000256" key="2">
    <source>
        <dbReference type="ARBA" id="ARBA00004123"/>
    </source>
</evidence>
<feature type="compositionally biased region" description="Acidic residues" evidence="13">
    <location>
        <begin position="681"/>
        <end position="694"/>
    </location>
</feature>
<evidence type="ECO:0000256" key="11">
    <source>
        <dbReference type="ARBA" id="ARBA00051966"/>
    </source>
</evidence>
<dbReference type="GO" id="GO:0010604">
    <property type="term" value="P:positive regulation of macromolecule metabolic process"/>
    <property type="evidence" value="ECO:0007669"/>
    <property type="project" value="UniProtKB-ARBA"/>
</dbReference>
<dbReference type="EMBL" id="JAGHQL010000094">
    <property type="protein sequence ID" value="KAH0538870.1"/>
    <property type="molecule type" value="Genomic_DNA"/>
</dbReference>
<comment type="similarity">
    <text evidence="3">Belongs to the TPA1 family.</text>
</comment>
<evidence type="ECO:0000256" key="1">
    <source>
        <dbReference type="ARBA" id="ARBA00001961"/>
    </source>
</evidence>
<comment type="catalytic activity">
    <reaction evidence="10">
        <text>[ribosomal protein uS12]-L-proline + 2-oxoglutarate + O2 = [ribosomal protein uS12]-(3S)-3-hydroxy-L-proline + succinate + CO2</text>
        <dbReference type="Rhea" id="RHEA:54156"/>
        <dbReference type="Rhea" id="RHEA-COMP:13816"/>
        <dbReference type="Rhea" id="RHEA-COMP:13818"/>
        <dbReference type="ChEBI" id="CHEBI:15379"/>
        <dbReference type="ChEBI" id="CHEBI:16526"/>
        <dbReference type="ChEBI" id="CHEBI:16810"/>
        <dbReference type="ChEBI" id="CHEBI:30031"/>
        <dbReference type="ChEBI" id="CHEBI:50342"/>
        <dbReference type="ChEBI" id="CHEBI:85428"/>
    </reaction>
</comment>
<keyword evidence="8" id="KW-0408">Iron</keyword>
<feature type="compositionally biased region" description="Gly residues" evidence="13">
    <location>
        <begin position="642"/>
        <end position="654"/>
    </location>
</feature>
<evidence type="ECO:0000256" key="10">
    <source>
        <dbReference type="ARBA" id="ARBA00047444"/>
    </source>
</evidence>
<dbReference type="InterPro" id="IPR019601">
    <property type="entry name" value="Oxoglutarate/Fe-dep_Oase_C"/>
</dbReference>
<dbReference type="OrthoDB" id="430522at2759"/>
<comment type="caution">
    <text evidence="15">The sequence shown here is derived from an EMBL/GenBank/DDBJ whole genome shotgun (WGS) entry which is preliminary data.</text>
</comment>
<comment type="subcellular location">
    <subcellularLocation>
        <location evidence="2">Nucleus</location>
    </subcellularLocation>
</comment>
<dbReference type="FunFam" id="2.60.120.620:FF:000014">
    <property type="entry name" value="Prolyl 3,4-dihydroxylase TPA1"/>
    <property type="match status" value="1"/>
</dbReference>
<evidence type="ECO:0000256" key="3">
    <source>
        <dbReference type="ARBA" id="ARBA00007443"/>
    </source>
</evidence>
<accession>A0A9P8IB54</accession>
<evidence type="ECO:0000256" key="8">
    <source>
        <dbReference type="ARBA" id="ARBA00023004"/>
    </source>
</evidence>
<evidence type="ECO:0000256" key="7">
    <source>
        <dbReference type="ARBA" id="ARBA00023002"/>
    </source>
</evidence>
<dbReference type="PROSITE" id="PS51471">
    <property type="entry name" value="FE2OG_OXY"/>
    <property type="match status" value="1"/>
</dbReference>
<dbReference type="Pfam" id="PF10637">
    <property type="entry name" value="Ofd1_CTDD"/>
    <property type="match status" value="1"/>
</dbReference>
<evidence type="ECO:0000256" key="6">
    <source>
        <dbReference type="ARBA" id="ARBA00022964"/>
    </source>
</evidence>
<evidence type="ECO:0000256" key="12">
    <source>
        <dbReference type="ARBA" id="ARBA00081607"/>
    </source>
</evidence>
<dbReference type="PANTHER" id="PTHR12117">
    <property type="entry name" value="HISTONE ACETYLTRANSFERASE COMPLEX"/>
    <property type="match status" value="1"/>
</dbReference>
<dbReference type="PANTHER" id="PTHR12117:SF0">
    <property type="entry name" value="PROLYL 3-HYDROXYLASE OGFOD1"/>
    <property type="match status" value="1"/>
</dbReference>
<keyword evidence="4" id="KW-0479">Metal-binding</keyword>
<dbReference type="GO" id="GO:0031543">
    <property type="term" value="F:peptidyl-proline dioxygenase activity"/>
    <property type="evidence" value="ECO:0007669"/>
    <property type="project" value="TreeGrafter"/>
</dbReference>
<proteinExistence type="inferred from homology"/>
<feature type="domain" description="Fe2OG dioxygenase" evidence="14">
    <location>
        <begin position="142"/>
        <end position="270"/>
    </location>
</feature>
<dbReference type="AlphaFoldDB" id="A0A9P8IB54"/>
<dbReference type="Gene3D" id="3.60.130.20">
    <property type="entry name" value="Oxoglutarate/iron-dependent oxygenase, C-terminal degradation domain"/>
    <property type="match status" value="1"/>
</dbReference>
<comment type="catalytic activity">
    <reaction evidence="11">
        <text>[ribosomal protein uS12]-(3S)-3-hydroxy-L-proline + 2-oxoglutarate + O2 = [ribosomal protein uS12]-(3S)-3,4-dihydroxy-L-proline + succinate + CO2</text>
        <dbReference type="Rhea" id="RHEA:54160"/>
        <dbReference type="Rhea" id="RHEA-COMP:13817"/>
        <dbReference type="Rhea" id="RHEA-COMP:13818"/>
        <dbReference type="ChEBI" id="CHEBI:15379"/>
        <dbReference type="ChEBI" id="CHEBI:16526"/>
        <dbReference type="ChEBI" id="CHEBI:16810"/>
        <dbReference type="ChEBI" id="CHEBI:30031"/>
        <dbReference type="ChEBI" id="CHEBI:85428"/>
        <dbReference type="ChEBI" id="CHEBI:138052"/>
    </reaction>
</comment>
<feature type="region of interest" description="Disordered" evidence="13">
    <location>
        <begin position="543"/>
        <end position="587"/>
    </location>
</feature>
<evidence type="ECO:0000256" key="13">
    <source>
        <dbReference type="SAM" id="MobiDB-lite"/>
    </source>
</evidence>
<dbReference type="InterPro" id="IPR051842">
    <property type="entry name" value="uS12_prolyl_hydroxylase"/>
</dbReference>
<feature type="region of interest" description="Disordered" evidence="13">
    <location>
        <begin position="504"/>
        <end position="524"/>
    </location>
</feature>
<dbReference type="GO" id="GO:0009896">
    <property type="term" value="P:positive regulation of catabolic process"/>
    <property type="evidence" value="ECO:0007669"/>
    <property type="project" value="UniProtKB-ARBA"/>
</dbReference>
<evidence type="ECO:0000259" key="14">
    <source>
        <dbReference type="PROSITE" id="PS51471"/>
    </source>
</evidence>